<keyword evidence="3" id="KW-1185">Reference proteome</keyword>
<dbReference type="AlphaFoldDB" id="A0AAJ0DST1"/>
<name>A0AAJ0DST1_9PEZI</name>
<comment type="caution">
    <text evidence="2">The sequence shown here is derived from an EMBL/GenBank/DDBJ whole genome shotgun (WGS) entry which is preliminary data.</text>
</comment>
<dbReference type="RefSeq" id="XP_060305002.1">
    <property type="nucleotide sequence ID" value="XM_060464506.1"/>
</dbReference>
<organism evidence="2 3">
    <name type="scientific">Colletotrichum costaricense</name>
    <dbReference type="NCBI Taxonomy" id="1209916"/>
    <lineage>
        <taxon>Eukaryota</taxon>
        <taxon>Fungi</taxon>
        <taxon>Dikarya</taxon>
        <taxon>Ascomycota</taxon>
        <taxon>Pezizomycotina</taxon>
        <taxon>Sordariomycetes</taxon>
        <taxon>Hypocreomycetidae</taxon>
        <taxon>Glomerellales</taxon>
        <taxon>Glomerellaceae</taxon>
        <taxon>Colletotrichum</taxon>
        <taxon>Colletotrichum acutatum species complex</taxon>
    </lineage>
</organism>
<evidence type="ECO:0000313" key="2">
    <source>
        <dbReference type="EMBL" id="KAK1507111.1"/>
    </source>
</evidence>
<dbReference type="GeneID" id="85348053"/>
<evidence type="ECO:0000313" key="3">
    <source>
        <dbReference type="Proteomes" id="UP001240678"/>
    </source>
</evidence>
<proteinExistence type="predicted"/>
<gene>
    <name evidence="2" type="ORF">CCOS01_16370</name>
</gene>
<reference evidence="2 3" key="1">
    <citation type="submission" date="2016-10" db="EMBL/GenBank/DDBJ databases">
        <title>The genome sequence of Colletotrichum fioriniae PJ7.</title>
        <authorList>
            <person name="Baroncelli R."/>
        </authorList>
    </citation>
    <scope>NUCLEOTIDE SEQUENCE [LARGE SCALE GENOMIC DNA]</scope>
    <source>
        <strain evidence="2 3">IMI 309622</strain>
    </source>
</reference>
<protein>
    <submittedName>
        <fullName evidence="2">Uncharacterized protein</fullName>
    </submittedName>
</protein>
<accession>A0AAJ0DST1</accession>
<evidence type="ECO:0000256" key="1">
    <source>
        <dbReference type="SAM" id="MobiDB-lite"/>
    </source>
</evidence>
<dbReference type="Proteomes" id="UP001240678">
    <property type="component" value="Unassembled WGS sequence"/>
</dbReference>
<dbReference type="EMBL" id="MOOE01000029">
    <property type="protein sequence ID" value="KAK1507111.1"/>
    <property type="molecule type" value="Genomic_DNA"/>
</dbReference>
<feature type="region of interest" description="Disordered" evidence="1">
    <location>
        <begin position="59"/>
        <end position="81"/>
    </location>
</feature>
<sequence>MTPARAPLPPSQNAPPFLKLPPGPMWKSNAGKFCFCLSTSLLPMNAWLTPHTTLHTDTPISRSLAPSHTRLPHFSHTPRQY</sequence>